<dbReference type="SUPFAM" id="SSF159283">
    <property type="entry name" value="Guanosine diphospho-D-mannose pyrophosphorylase/mannose-6-phosphate isomerase linker domain"/>
    <property type="match status" value="1"/>
</dbReference>
<keyword evidence="3" id="KW-0808">Transferase</keyword>
<keyword evidence="4 10" id="KW-0548">Nucleotidyltransferase</keyword>
<reference evidence="10" key="2">
    <citation type="journal article" date="2021" name="PeerJ">
        <title>Extensive microbial diversity within the chicken gut microbiome revealed by metagenomics and culture.</title>
        <authorList>
            <person name="Gilroy R."/>
            <person name="Ravi A."/>
            <person name="Getino M."/>
            <person name="Pursley I."/>
            <person name="Horton D.L."/>
            <person name="Alikhan N.F."/>
            <person name="Baker D."/>
            <person name="Gharbi K."/>
            <person name="Hall N."/>
            <person name="Watson M."/>
            <person name="Adriaenssens E.M."/>
            <person name="Foster-Nyarko E."/>
            <person name="Jarju S."/>
            <person name="Secka A."/>
            <person name="Antonio M."/>
            <person name="Oren A."/>
            <person name="Chaudhuri R.R."/>
            <person name="La Ragione R."/>
            <person name="Hildebrand F."/>
            <person name="Pallen M.J."/>
        </authorList>
    </citation>
    <scope>NUCLEOTIDE SEQUENCE</scope>
    <source>
        <strain evidence="10">ChiSjej5B23-6657</strain>
    </source>
</reference>
<evidence type="ECO:0000256" key="7">
    <source>
        <dbReference type="ARBA" id="ARBA00047343"/>
    </source>
</evidence>
<comment type="catalytic activity">
    <reaction evidence="7">
        <text>alpha-D-mannose 1-phosphate + GTP + H(+) = GDP-alpha-D-mannose + diphosphate</text>
        <dbReference type="Rhea" id="RHEA:15229"/>
        <dbReference type="ChEBI" id="CHEBI:15378"/>
        <dbReference type="ChEBI" id="CHEBI:33019"/>
        <dbReference type="ChEBI" id="CHEBI:37565"/>
        <dbReference type="ChEBI" id="CHEBI:57527"/>
        <dbReference type="ChEBI" id="CHEBI:58409"/>
        <dbReference type="EC" id="2.7.7.13"/>
    </reaction>
</comment>
<dbReference type="FunFam" id="3.90.550.10:FF:000046">
    <property type="entry name" value="Mannose-1-phosphate guanylyltransferase (GDP)"/>
    <property type="match status" value="1"/>
</dbReference>
<keyword evidence="6" id="KW-0342">GTP-binding</keyword>
<feature type="domain" description="Nucleotidyl transferase" evidence="8">
    <location>
        <begin position="5"/>
        <end position="277"/>
    </location>
</feature>
<dbReference type="SUPFAM" id="SSF53448">
    <property type="entry name" value="Nucleotide-diphospho-sugar transferases"/>
    <property type="match status" value="1"/>
</dbReference>
<comment type="caution">
    <text evidence="10">The sequence shown here is derived from an EMBL/GenBank/DDBJ whole genome shotgun (WGS) entry which is preliminary data.</text>
</comment>
<dbReference type="GO" id="GO:0005525">
    <property type="term" value="F:GTP binding"/>
    <property type="evidence" value="ECO:0007669"/>
    <property type="project" value="UniProtKB-KW"/>
</dbReference>
<evidence type="ECO:0000259" key="8">
    <source>
        <dbReference type="Pfam" id="PF00483"/>
    </source>
</evidence>
<accession>A0A9D1E9K0</accession>
<comment type="similarity">
    <text evidence="1">Belongs to the mannose-6-phosphate isomerase type 2 family.</text>
</comment>
<name>A0A9D1E9K0_9FIRM</name>
<evidence type="ECO:0000259" key="9">
    <source>
        <dbReference type="Pfam" id="PF22640"/>
    </source>
</evidence>
<proteinExistence type="inferred from homology"/>
<evidence type="ECO:0000256" key="5">
    <source>
        <dbReference type="ARBA" id="ARBA00022741"/>
    </source>
</evidence>
<dbReference type="PANTHER" id="PTHR46390">
    <property type="entry name" value="MANNOSE-1-PHOSPHATE GUANYLYLTRANSFERASE"/>
    <property type="match status" value="1"/>
</dbReference>
<sequence length="355" mass="39457">MQVYGVIMAGGGGTRFWPLSRREEPKQLLNLSGKDLMINETIDRIAGVADKKDIFIVTNEAQMPKMEKAVEGRVARDHILAEPAARNTAACIGYAAMEILKKYGDGIMCVFPSDHFVKNQEEFTRILGLAVEAAEREDKLITLGITPTFPSTGYGYIRFDRSAPGVAKQVLEFKEKPDEETAKRYLASGEYSWNSGMFVWKASTILEKFKELLPEIYACLEKIGDAMNTAEEARVIAEIYPTIPSISIDYGILEKSSDVLVISAEFGWNDVGSWDNLGVLYEEDENGNVLAGNQINIDTKNCISYSGKRLIATVGVENLIIVETEDAVLVCDKSRAQDVKRIVDQLKAEGREEYL</sequence>
<evidence type="ECO:0000313" key="10">
    <source>
        <dbReference type="EMBL" id="HIR70914.1"/>
    </source>
</evidence>
<reference evidence="10" key="1">
    <citation type="submission" date="2020-10" db="EMBL/GenBank/DDBJ databases">
        <authorList>
            <person name="Gilroy R."/>
        </authorList>
    </citation>
    <scope>NUCLEOTIDE SEQUENCE</scope>
    <source>
        <strain evidence="10">ChiSjej5B23-6657</strain>
    </source>
</reference>
<keyword evidence="5" id="KW-0547">Nucleotide-binding</keyword>
<dbReference type="Pfam" id="PF22640">
    <property type="entry name" value="ManC_GMP_beta-helix"/>
    <property type="match status" value="1"/>
</dbReference>
<gene>
    <name evidence="10" type="ORF">IAA55_06510</name>
</gene>
<dbReference type="EC" id="2.7.7.13" evidence="2"/>
<evidence type="ECO:0000256" key="6">
    <source>
        <dbReference type="ARBA" id="ARBA00023134"/>
    </source>
</evidence>
<dbReference type="InterPro" id="IPR054566">
    <property type="entry name" value="ManC/GMP-like_b-helix"/>
</dbReference>
<evidence type="ECO:0000256" key="2">
    <source>
        <dbReference type="ARBA" id="ARBA00012387"/>
    </source>
</evidence>
<protein>
    <recommendedName>
        <fullName evidence="2">mannose-1-phosphate guanylyltransferase</fullName>
        <ecNumber evidence="2">2.7.7.13</ecNumber>
    </recommendedName>
</protein>
<evidence type="ECO:0000256" key="4">
    <source>
        <dbReference type="ARBA" id="ARBA00022695"/>
    </source>
</evidence>
<dbReference type="GO" id="GO:0009298">
    <property type="term" value="P:GDP-mannose biosynthetic process"/>
    <property type="evidence" value="ECO:0007669"/>
    <property type="project" value="TreeGrafter"/>
</dbReference>
<evidence type="ECO:0000256" key="3">
    <source>
        <dbReference type="ARBA" id="ARBA00022679"/>
    </source>
</evidence>
<dbReference type="Proteomes" id="UP000823912">
    <property type="component" value="Unassembled WGS sequence"/>
</dbReference>
<dbReference type="Gene3D" id="3.90.550.10">
    <property type="entry name" value="Spore Coat Polysaccharide Biosynthesis Protein SpsA, Chain A"/>
    <property type="match status" value="1"/>
</dbReference>
<dbReference type="Pfam" id="PF00483">
    <property type="entry name" value="NTP_transferase"/>
    <property type="match status" value="1"/>
</dbReference>
<dbReference type="InterPro" id="IPR049577">
    <property type="entry name" value="GMPP_N"/>
</dbReference>
<dbReference type="InterPro" id="IPR005835">
    <property type="entry name" value="NTP_transferase_dom"/>
</dbReference>
<dbReference type="CDD" id="cd02509">
    <property type="entry name" value="GDP-M1P_Guanylyltransferase"/>
    <property type="match status" value="1"/>
</dbReference>
<dbReference type="InterPro" id="IPR051161">
    <property type="entry name" value="Mannose-6P_isomerase_type2"/>
</dbReference>
<organism evidence="10 11">
    <name type="scientific">Candidatus Pullilachnospira gallistercoris</name>
    <dbReference type="NCBI Taxonomy" id="2840911"/>
    <lineage>
        <taxon>Bacteria</taxon>
        <taxon>Bacillati</taxon>
        <taxon>Bacillota</taxon>
        <taxon>Clostridia</taxon>
        <taxon>Lachnospirales</taxon>
        <taxon>Lachnospiraceae</taxon>
        <taxon>Lachnospiraceae incertae sedis</taxon>
        <taxon>Candidatus Pullilachnospira</taxon>
    </lineage>
</organism>
<dbReference type="AlphaFoldDB" id="A0A9D1E9K0"/>
<dbReference type="InterPro" id="IPR029044">
    <property type="entry name" value="Nucleotide-diphossugar_trans"/>
</dbReference>
<feature type="domain" description="MannoseP isomerase/GMP-like beta-helix" evidence="9">
    <location>
        <begin position="292"/>
        <end position="346"/>
    </location>
</feature>
<dbReference type="EMBL" id="DVHM01000102">
    <property type="protein sequence ID" value="HIR70914.1"/>
    <property type="molecule type" value="Genomic_DNA"/>
</dbReference>
<evidence type="ECO:0000313" key="11">
    <source>
        <dbReference type="Proteomes" id="UP000823912"/>
    </source>
</evidence>
<dbReference type="PANTHER" id="PTHR46390:SF1">
    <property type="entry name" value="MANNOSE-1-PHOSPHATE GUANYLYLTRANSFERASE"/>
    <property type="match status" value="1"/>
</dbReference>
<dbReference type="GO" id="GO:0004475">
    <property type="term" value="F:mannose-1-phosphate guanylyltransferase (GTP) activity"/>
    <property type="evidence" value="ECO:0007669"/>
    <property type="project" value="UniProtKB-EC"/>
</dbReference>
<evidence type="ECO:0000256" key="1">
    <source>
        <dbReference type="ARBA" id="ARBA00006115"/>
    </source>
</evidence>